<dbReference type="SUPFAM" id="SSF52402">
    <property type="entry name" value="Adenine nucleotide alpha hydrolases-like"/>
    <property type="match status" value="1"/>
</dbReference>
<dbReference type="PANTHER" id="PTHR46268:SF6">
    <property type="entry name" value="UNIVERSAL STRESS PROTEIN UP12"/>
    <property type="match status" value="1"/>
</dbReference>
<comment type="similarity">
    <text evidence="1">Belongs to the universal stress protein A family.</text>
</comment>
<name>A0A1U7D694_9RHOB</name>
<dbReference type="Proteomes" id="UP000186559">
    <property type="component" value="Chromosome"/>
</dbReference>
<keyword evidence="4" id="KW-1185">Reference proteome</keyword>
<dbReference type="AlphaFoldDB" id="A0A1U7D694"/>
<feature type="domain" description="UspA" evidence="2">
    <location>
        <begin position="1"/>
        <end position="175"/>
    </location>
</feature>
<evidence type="ECO:0000313" key="4">
    <source>
        <dbReference type="Proteomes" id="UP000186559"/>
    </source>
</evidence>
<dbReference type="PRINTS" id="PR01438">
    <property type="entry name" value="UNVRSLSTRESS"/>
</dbReference>
<dbReference type="Gene3D" id="3.40.50.620">
    <property type="entry name" value="HUPs"/>
    <property type="match status" value="1"/>
</dbReference>
<gene>
    <name evidence="3" type="ORF">Ga0080559_TMP2847</name>
</gene>
<dbReference type="RefSeq" id="WP_076623626.1">
    <property type="nucleotide sequence ID" value="NZ_BMEW01000007.1"/>
</dbReference>
<dbReference type="InterPro" id="IPR014729">
    <property type="entry name" value="Rossmann-like_a/b/a_fold"/>
</dbReference>
<dbReference type="KEGG" id="tpro:Ga0080559_TMP2847"/>
<dbReference type="STRING" id="1229727.Ga0080559_TMP2847"/>
<evidence type="ECO:0000313" key="3">
    <source>
        <dbReference type="EMBL" id="APX23643.1"/>
    </source>
</evidence>
<dbReference type="Pfam" id="PF00582">
    <property type="entry name" value="Usp"/>
    <property type="match status" value="1"/>
</dbReference>
<organism evidence="3 4">
    <name type="scientific">Salipiger profundus</name>
    <dbReference type="NCBI Taxonomy" id="1229727"/>
    <lineage>
        <taxon>Bacteria</taxon>
        <taxon>Pseudomonadati</taxon>
        <taxon>Pseudomonadota</taxon>
        <taxon>Alphaproteobacteria</taxon>
        <taxon>Rhodobacterales</taxon>
        <taxon>Roseobacteraceae</taxon>
        <taxon>Salipiger</taxon>
    </lineage>
</organism>
<proteinExistence type="inferred from homology"/>
<dbReference type="InterPro" id="IPR006015">
    <property type="entry name" value="Universal_stress_UspA"/>
</dbReference>
<dbReference type="InterPro" id="IPR006016">
    <property type="entry name" value="UspA"/>
</dbReference>
<reference evidence="3 4" key="1">
    <citation type="submission" date="2016-03" db="EMBL/GenBank/DDBJ databases">
        <title>Deep-sea bacteria in the southern Pacific.</title>
        <authorList>
            <person name="Tang K."/>
        </authorList>
    </citation>
    <scope>NUCLEOTIDE SEQUENCE [LARGE SCALE GENOMIC DNA]</scope>
    <source>
        <strain evidence="3 4">JLT2016</strain>
    </source>
</reference>
<protein>
    <submittedName>
        <fullName evidence="3">Universal stress protein UspA-like protein</fullName>
    </submittedName>
</protein>
<evidence type="ECO:0000256" key="1">
    <source>
        <dbReference type="ARBA" id="ARBA00008791"/>
    </source>
</evidence>
<evidence type="ECO:0000259" key="2">
    <source>
        <dbReference type="Pfam" id="PF00582"/>
    </source>
</evidence>
<dbReference type="EMBL" id="CP014796">
    <property type="protein sequence ID" value="APX23643.1"/>
    <property type="molecule type" value="Genomic_DNA"/>
</dbReference>
<dbReference type="CDD" id="cd00293">
    <property type="entry name" value="USP-like"/>
    <property type="match status" value="1"/>
</dbReference>
<accession>A0A1U7D694</accession>
<dbReference type="OrthoDB" id="5186731at2"/>
<dbReference type="PANTHER" id="PTHR46268">
    <property type="entry name" value="STRESS RESPONSE PROTEIN NHAX"/>
    <property type="match status" value="1"/>
</dbReference>
<sequence>MAKRILVATDGSDTAERAVDTASRLAKALGKELCIVHVLMHGRPSEEWLRMAEVEHLAERVMPEPAGGGTGGRITIGDVIARGREDAAASRMLVLLGDEIVARAKARAEDAGVPVVTTRVSSGDYADEILDLAEAEDAEMIVMGRRGLGRVREALLGSVSQKVLHHAPCAVVVVR</sequence>